<dbReference type="Pfam" id="PF22980">
    <property type="entry name" value="Myb_DNA-bind_8"/>
    <property type="match status" value="1"/>
</dbReference>
<evidence type="ECO:0000259" key="2">
    <source>
        <dbReference type="Pfam" id="PF22980"/>
    </source>
</evidence>
<dbReference type="EMBL" id="MU839827">
    <property type="protein sequence ID" value="KAK1761172.1"/>
    <property type="molecule type" value="Genomic_DNA"/>
</dbReference>
<feature type="region of interest" description="Disordered" evidence="1">
    <location>
        <begin position="59"/>
        <end position="237"/>
    </location>
</feature>
<comment type="caution">
    <text evidence="3">The sequence shown here is derived from an EMBL/GenBank/DDBJ whole genome shotgun (WGS) entry which is preliminary data.</text>
</comment>
<reference evidence="3" key="1">
    <citation type="submission" date="2023-06" db="EMBL/GenBank/DDBJ databases">
        <title>Genome-scale phylogeny and comparative genomics of the fungal order Sordariales.</title>
        <authorList>
            <consortium name="Lawrence Berkeley National Laboratory"/>
            <person name="Hensen N."/>
            <person name="Bonometti L."/>
            <person name="Westerberg I."/>
            <person name="Brannstrom I.O."/>
            <person name="Guillou S."/>
            <person name="Cros-Aarteil S."/>
            <person name="Calhoun S."/>
            <person name="Haridas S."/>
            <person name="Kuo A."/>
            <person name="Mondo S."/>
            <person name="Pangilinan J."/>
            <person name="Riley R."/>
            <person name="Labutti K."/>
            <person name="Andreopoulos B."/>
            <person name="Lipzen A."/>
            <person name="Chen C."/>
            <person name="Yanf M."/>
            <person name="Daum C."/>
            <person name="Ng V."/>
            <person name="Clum A."/>
            <person name="Steindorff A."/>
            <person name="Ohm R."/>
            <person name="Martin F."/>
            <person name="Silar P."/>
            <person name="Natvig D."/>
            <person name="Lalanne C."/>
            <person name="Gautier V."/>
            <person name="Ament-Velasquez S.L."/>
            <person name="Kruys A."/>
            <person name="Hutchinson M.I."/>
            <person name="Powell A.J."/>
            <person name="Barry K."/>
            <person name="Miller A.N."/>
            <person name="Grigoriev I.V."/>
            <person name="Debuchy R."/>
            <person name="Gladieux P."/>
            <person name="Thoren M.H."/>
            <person name="Johannesson H."/>
        </authorList>
    </citation>
    <scope>NUCLEOTIDE SEQUENCE</scope>
    <source>
        <strain evidence="3">PSN4</strain>
    </source>
</reference>
<gene>
    <name evidence="3" type="ORF">QBC47DRAFT_397145</name>
</gene>
<proteinExistence type="predicted"/>
<accession>A0AAJ0FBJ6</accession>
<organism evidence="3 4">
    <name type="scientific">Echria macrotheca</name>
    <dbReference type="NCBI Taxonomy" id="438768"/>
    <lineage>
        <taxon>Eukaryota</taxon>
        <taxon>Fungi</taxon>
        <taxon>Dikarya</taxon>
        <taxon>Ascomycota</taxon>
        <taxon>Pezizomycotina</taxon>
        <taxon>Sordariomycetes</taxon>
        <taxon>Sordariomycetidae</taxon>
        <taxon>Sordariales</taxon>
        <taxon>Schizotheciaceae</taxon>
        <taxon>Echria</taxon>
    </lineage>
</organism>
<evidence type="ECO:0000313" key="3">
    <source>
        <dbReference type="EMBL" id="KAK1761172.1"/>
    </source>
</evidence>
<feature type="compositionally biased region" description="Low complexity" evidence="1">
    <location>
        <begin position="71"/>
        <end position="81"/>
    </location>
</feature>
<feature type="compositionally biased region" description="Basic and acidic residues" evidence="1">
    <location>
        <begin position="108"/>
        <end position="142"/>
    </location>
</feature>
<feature type="domain" description="Myb-like DNA-binding" evidence="2">
    <location>
        <begin position="8"/>
        <end position="54"/>
    </location>
</feature>
<dbReference type="InterPro" id="IPR054505">
    <property type="entry name" value="Myb_DNA-bind_8"/>
</dbReference>
<evidence type="ECO:0000313" key="4">
    <source>
        <dbReference type="Proteomes" id="UP001239445"/>
    </source>
</evidence>
<dbReference type="AlphaFoldDB" id="A0AAJ0FBJ6"/>
<feature type="compositionally biased region" description="Low complexity" evidence="1">
    <location>
        <begin position="209"/>
        <end position="221"/>
    </location>
</feature>
<feature type="compositionally biased region" description="Basic residues" evidence="1">
    <location>
        <begin position="175"/>
        <end position="185"/>
    </location>
</feature>
<dbReference type="Proteomes" id="UP001239445">
    <property type="component" value="Unassembled WGS sequence"/>
</dbReference>
<name>A0AAJ0FBJ6_9PEZI</name>
<keyword evidence="4" id="KW-1185">Reference proteome</keyword>
<feature type="compositionally biased region" description="Acidic residues" evidence="1">
    <location>
        <begin position="93"/>
        <end position="102"/>
    </location>
</feature>
<sequence>MPAVDYESQFRFLLACIKHSANGKVNFTAVADELGIVSKAAAAKRYERLLKAHDILPSSLMGRGNEANGSAPATATPAPKKANGRKRKAAAVEPEDDSESEEMNARAIKKEKAIKAEKGVKKEPGVKTETAIKNEDDADTKPAARPTRTVPKRQTTKKVKAEPISDSDEIDSKKAVKAKRPAAKKVKQEMVTDDEVDTKDIKPSQAGADSDSSSPLSSLSDIPEYVGSPVETKTGSAVVHDNDNVVTIDDDEEENKDFIVCNDDAYDSAGEI</sequence>
<protein>
    <recommendedName>
        <fullName evidence="2">Myb-like DNA-binding domain-containing protein</fullName>
    </recommendedName>
</protein>
<evidence type="ECO:0000256" key="1">
    <source>
        <dbReference type="SAM" id="MobiDB-lite"/>
    </source>
</evidence>